<name>A0A2S4KLM7_9HYPO</name>
<feature type="chain" id="PRO_5015627001" evidence="1">
    <location>
        <begin position="17"/>
        <end position="178"/>
    </location>
</feature>
<protein>
    <submittedName>
        <fullName evidence="2">Uncharacterized protein</fullName>
    </submittedName>
</protein>
<dbReference type="EMBL" id="PKSG01001105">
    <property type="protein sequence ID" value="POR31069.1"/>
    <property type="molecule type" value="Genomic_DNA"/>
</dbReference>
<dbReference type="AlphaFoldDB" id="A0A2S4KLM7"/>
<proteinExistence type="predicted"/>
<comment type="caution">
    <text evidence="2">The sequence shown here is derived from an EMBL/GenBank/DDBJ whole genome shotgun (WGS) entry which is preliminary data.</text>
</comment>
<feature type="signal peptide" evidence="1">
    <location>
        <begin position="1"/>
        <end position="16"/>
    </location>
</feature>
<reference evidence="2 3" key="1">
    <citation type="submission" date="2018-01" db="EMBL/GenBank/DDBJ databases">
        <title>Harnessing the power of phylogenomics to disentangle the directionality and signatures of interkingdom host jumping in the parasitic fungal genus Tolypocladium.</title>
        <authorList>
            <person name="Quandt C.A."/>
            <person name="Patterson W."/>
            <person name="Spatafora J.W."/>
        </authorList>
    </citation>
    <scope>NUCLEOTIDE SEQUENCE [LARGE SCALE GENOMIC DNA]</scope>
    <source>
        <strain evidence="2 3">NRBC 100945</strain>
    </source>
</reference>
<sequence length="178" mass="17055">MISSGLMLALAGLAAATEMSGYSVMSNPNADGLGGGFKGLNFAVGDSCDLAEKVCDRNYCIPTLGQCCAVGNGAYCKTGKYCVTGGCCDVGKVCRGPGGGCDAGEVTCGNFCIAAGGNCCNTATGQWCEKGKTCVNGGTQCAVGGASGGASSSSTLAGGRSTSVVAGGPSSSNIFGGG</sequence>
<accession>A0A2S4KLM7</accession>
<gene>
    <name evidence="2" type="ORF">TPAR_08722</name>
</gene>
<evidence type="ECO:0000256" key="1">
    <source>
        <dbReference type="SAM" id="SignalP"/>
    </source>
</evidence>
<organism evidence="2 3">
    <name type="scientific">Tolypocladium paradoxum</name>
    <dbReference type="NCBI Taxonomy" id="94208"/>
    <lineage>
        <taxon>Eukaryota</taxon>
        <taxon>Fungi</taxon>
        <taxon>Dikarya</taxon>
        <taxon>Ascomycota</taxon>
        <taxon>Pezizomycotina</taxon>
        <taxon>Sordariomycetes</taxon>
        <taxon>Hypocreomycetidae</taxon>
        <taxon>Hypocreales</taxon>
        <taxon>Ophiocordycipitaceae</taxon>
        <taxon>Tolypocladium</taxon>
    </lineage>
</organism>
<keyword evidence="3" id="KW-1185">Reference proteome</keyword>
<dbReference type="OrthoDB" id="5152093at2759"/>
<keyword evidence="1" id="KW-0732">Signal</keyword>
<feature type="non-terminal residue" evidence="2">
    <location>
        <position position="178"/>
    </location>
</feature>
<dbReference type="Proteomes" id="UP000237481">
    <property type="component" value="Unassembled WGS sequence"/>
</dbReference>
<evidence type="ECO:0000313" key="3">
    <source>
        <dbReference type="Proteomes" id="UP000237481"/>
    </source>
</evidence>
<dbReference type="STRING" id="94208.A0A2S4KLM7"/>
<evidence type="ECO:0000313" key="2">
    <source>
        <dbReference type="EMBL" id="POR31069.1"/>
    </source>
</evidence>